<keyword evidence="2" id="KW-1185">Reference proteome</keyword>
<evidence type="ECO:0000313" key="2">
    <source>
        <dbReference type="Proteomes" id="UP000826300"/>
    </source>
</evidence>
<organism evidence="1 2">
    <name type="scientific">Neotabrizicola shimadae</name>
    <dbReference type="NCBI Taxonomy" id="2807096"/>
    <lineage>
        <taxon>Bacteria</taxon>
        <taxon>Pseudomonadati</taxon>
        <taxon>Pseudomonadota</taxon>
        <taxon>Alphaproteobacteria</taxon>
        <taxon>Rhodobacterales</taxon>
        <taxon>Paracoccaceae</taxon>
        <taxon>Neotabrizicola</taxon>
    </lineage>
</organism>
<sequence length="107" mass="11452">MKSWDDVSAACAAVSRLLREGRLAELPEAAASLEAAIEAAAVALPPDPEGMRQEVRNLKRQLEAAARGIRSAQARLSDIRAARQAVTYDGAGRRSGLRPAPSVARRY</sequence>
<evidence type="ECO:0000313" key="1">
    <source>
        <dbReference type="EMBL" id="QYZ69958.1"/>
    </source>
</evidence>
<dbReference type="RefSeq" id="WP_220662174.1">
    <property type="nucleotide sequence ID" value="NZ_CP069370.1"/>
</dbReference>
<dbReference type="AlphaFoldDB" id="A0A8G1EDA5"/>
<dbReference type="Proteomes" id="UP000826300">
    <property type="component" value="Chromosome"/>
</dbReference>
<protein>
    <submittedName>
        <fullName evidence="1">Uncharacterized protein</fullName>
    </submittedName>
</protein>
<accession>A0A8G1EDA5</accession>
<proteinExistence type="predicted"/>
<dbReference type="EMBL" id="CP069370">
    <property type="protein sequence ID" value="QYZ69958.1"/>
    <property type="molecule type" value="Genomic_DNA"/>
</dbReference>
<dbReference type="KEGG" id="nsm:JO391_20120"/>
<name>A0A8G1EDA5_9RHOB</name>
<gene>
    <name evidence="1" type="ORF">JO391_20120</name>
</gene>
<reference evidence="1" key="1">
    <citation type="submission" date="2021-02" db="EMBL/GenBank/DDBJ databases">
        <title>Rhodobacter shimadae sp. nov., an aerobic anoxygenic phototrophic bacterium isolated from a hot spring.</title>
        <authorList>
            <person name="Muramatsu S."/>
            <person name="Haruta S."/>
            <person name="Hirose S."/>
            <person name="Hanada S."/>
        </authorList>
    </citation>
    <scope>NUCLEOTIDE SEQUENCE</scope>
    <source>
        <strain evidence="1">N10</strain>
    </source>
</reference>